<dbReference type="AlphaFoldDB" id="A0A1H1CPJ0"/>
<dbReference type="InterPro" id="IPR036291">
    <property type="entry name" value="NAD(P)-bd_dom_sf"/>
</dbReference>
<name>A0A1H1CPJ0_9ACTN</name>
<proteinExistence type="predicted"/>
<accession>A0A1H1CPJ0</accession>
<dbReference type="SUPFAM" id="SSF51735">
    <property type="entry name" value="NAD(P)-binding Rossmann-fold domains"/>
    <property type="match status" value="1"/>
</dbReference>
<dbReference type="STRING" id="47312.SAMN04489765_1303"/>
<evidence type="ECO:0008006" key="3">
    <source>
        <dbReference type="Google" id="ProtNLM"/>
    </source>
</evidence>
<dbReference type="EMBL" id="FNLF01000002">
    <property type="protein sequence ID" value="SDQ65919.1"/>
    <property type="molecule type" value="Genomic_DNA"/>
</dbReference>
<keyword evidence="2" id="KW-1185">Reference proteome</keyword>
<dbReference type="Proteomes" id="UP000183053">
    <property type="component" value="Unassembled WGS sequence"/>
</dbReference>
<organism evidence="1 2">
    <name type="scientific">Tsukamurella pulmonis</name>
    <dbReference type="NCBI Taxonomy" id="47312"/>
    <lineage>
        <taxon>Bacteria</taxon>
        <taxon>Bacillati</taxon>
        <taxon>Actinomycetota</taxon>
        <taxon>Actinomycetes</taxon>
        <taxon>Mycobacteriales</taxon>
        <taxon>Tsukamurellaceae</taxon>
        <taxon>Tsukamurella</taxon>
    </lineage>
</organism>
<dbReference type="RefSeq" id="WP_068532788.1">
    <property type="nucleotide sequence ID" value="NZ_AP025457.1"/>
</dbReference>
<protein>
    <recommendedName>
        <fullName evidence="3">Short chain dehydrogenase</fullName>
    </recommendedName>
</protein>
<evidence type="ECO:0000313" key="2">
    <source>
        <dbReference type="Proteomes" id="UP000183053"/>
    </source>
</evidence>
<dbReference type="OrthoDB" id="4774298at2"/>
<evidence type="ECO:0000313" key="1">
    <source>
        <dbReference type="EMBL" id="SDQ65919.1"/>
    </source>
</evidence>
<reference evidence="2" key="1">
    <citation type="submission" date="2016-10" db="EMBL/GenBank/DDBJ databases">
        <authorList>
            <person name="Varghese N."/>
            <person name="Submissions S."/>
        </authorList>
    </citation>
    <scope>NUCLEOTIDE SEQUENCE [LARGE SCALE GENOMIC DNA]</scope>
    <source>
        <strain evidence="2">DSM 44142</strain>
    </source>
</reference>
<gene>
    <name evidence="1" type="ORF">SAMN04489765_1303</name>
</gene>
<sequence>MKNVAAEGVIVVLDGTDATARMVSDLACSGTRVTAVGSNFRDVVSVLSGDVYALVADLTDPEQWETAVRRAEARHGTVAEVLDPAGLLAARAA</sequence>